<dbReference type="InterPro" id="IPR058625">
    <property type="entry name" value="MdtA-like_BSH"/>
</dbReference>
<evidence type="ECO:0000256" key="1">
    <source>
        <dbReference type="ARBA" id="ARBA00009477"/>
    </source>
</evidence>
<organism evidence="7 8">
    <name type="scientific">Desulfoferula mesophila</name>
    <dbReference type="NCBI Taxonomy" id="3058419"/>
    <lineage>
        <taxon>Bacteria</taxon>
        <taxon>Pseudomonadati</taxon>
        <taxon>Thermodesulfobacteriota</taxon>
        <taxon>Desulfarculia</taxon>
        <taxon>Desulfarculales</taxon>
        <taxon>Desulfarculaceae</taxon>
        <taxon>Desulfoferula</taxon>
    </lineage>
</organism>
<dbReference type="InterPro" id="IPR006143">
    <property type="entry name" value="RND_pump_MFP"/>
</dbReference>
<name>A0AAU9ET58_9BACT</name>
<feature type="signal peptide" evidence="3">
    <location>
        <begin position="1"/>
        <end position="24"/>
    </location>
</feature>
<keyword evidence="8" id="KW-1185">Reference proteome</keyword>
<feature type="domain" description="YknX-like C-terminal permuted SH3-like" evidence="6">
    <location>
        <begin position="298"/>
        <end position="362"/>
    </location>
</feature>
<dbReference type="Gene3D" id="2.40.30.170">
    <property type="match status" value="1"/>
</dbReference>
<dbReference type="Proteomes" id="UP001366166">
    <property type="component" value="Chromosome"/>
</dbReference>
<evidence type="ECO:0000259" key="4">
    <source>
        <dbReference type="Pfam" id="PF25917"/>
    </source>
</evidence>
<dbReference type="PROSITE" id="PS51257">
    <property type="entry name" value="PROKAR_LIPOPROTEIN"/>
    <property type="match status" value="1"/>
</dbReference>
<dbReference type="RefSeq" id="WP_338605493.1">
    <property type="nucleotide sequence ID" value="NZ_AP028679.1"/>
</dbReference>
<evidence type="ECO:0000256" key="3">
    <source>
        <dbReference type="SAM" id="SignalP"/>
    </source>
</evidence>
<dbReference type="PANTHER" id="PTHR30469">
    <property type="entry name" value="MULTIDRUG RESISTANCE PROTEIN MDTA"/>
    <property type="match status" value="1"/>
</dbReference>
<dbReference type="GO" id="GO:0015562">
    <property type="term" value="F:efflux transmembrane transporter activity"/>
    <property type="evidence" value="ECO:0007669"/>
    <property type="project" value="TreeGrafter"/>
</dbReference>
<dbReference type="Pfam" id="PF25954">
    <property type="entry name" value="Beta-barrel_RND_2"/>
    <property type="match status" value="1"/>
</dbReference>
<evidence type="ECO:0000313" key="8">
    <source>
        <dbReference type="Proteomes" id="UP001366166"/>
    </source>
</evidence>
<feature type="chain" id="PRO_5043953134" evidence="3">
    <location>
        <begin position="25"/>
        <end position="379"/>
    </location>
</feature>
<dbReference type="Pfam" id="PF25917">
    <property type="entry name" value="BSH_RND"/>
    <property type="match status" value="1"/>
</dbReference>
<evidence type="ECO:0000259" key="5">
    <source>
        <dbReference type="Pfam" id="PF25954"/>
    </source>
</evidence>
<dbReference type="SUPFAM" id="SSF111369">
    <property type="entry name" value="HlyD-like secretion proteins"/>
    <property type="match status" value="1"/>
</dbReference>
<keyword evidence="2" id="KW-0175">Coiled coil</keyword>
<dbReference type="AlphaFoldDB" id="A0AAU9ET58"/>
<dbReference type="Gene3D" id="1.10.287.470">
    <property type="entry name" value="Helix hairpin bin"/>
    <property type="match status" value="1"/>
</dbReference>
<accession>A0AAU9ET58</accession>
<reference evidence="8" key="1">
    <citation type="journal article" date="2023" name="Arch. Microbiol.">
        <title>Desulfoferula mesophilus gen. nov. sp. nov., a mesophilic sulfate-reducing bacterium isolated from a brackish lake sediment.</title>
        <authorList>
            <person name="Watanabe T."/>
            <person name="Yabe T."/>
            <person name="Tsuji J.M."/>
            <person name="Fukui M."/>
        </authorList>
    </citation>
    <scope>NUCLEOTIDE SEQUENCE [LARGE SCALE GENOMIC DNA]</scope>
    <source>
        <strain evidence="8">12FAK</strain>
    </source>
</reference>
<feature type="coiled-coil region" evidence="2">
    <location>
        <begin position="101"/>
        <end position="180"/>
    </location>
</feature>
<dbReference type="InterPro" id="IPR058792">
    <property type="entry name" value="Beta-barrel_RND_2"/>
</dbReference>
<feature type="domain" description="CusB-like beta-barrel" evidence="5">
    <location>
        <begin position="216"/>
        <end position="286"/>
    </location>
</feature>
<dbReference type="NCBIfam" id="TIGR01730">
    <property type="entry name" value="RND_mfp"/>
    <property type="match status" value="1"/>
</dbReference>
<dbReference type="GO" id="GO:1990281">
    <property type="term" value="C:efflux pump complex"/>
    <property type="evidence" value="ECO:0007669"/>
    <property type="project" value="TreeGrafter"/>
</dbReference>
<feature type="domain" description="Multidrug resistance protein MdtA-like barrel-sandwich hybrid" evidence="4">
    <location>
        <begin position="68"/>
        <end position="208"/>
    </location>
</feature>
<proteinExistence type="inferred from homology"/>
<dbReference type="FunFam" id="2.40.30.170:FF:000010">
    <property type="entry name" value="Efflux RND transporter periplasmic adaptor subunit"/>
    <property type="match status" value="1"/>
</dbReference>
<evidence type="ECO:0000259" key="6">
    <source>
        <dbReference type="Pfam" id="PF25989"/>
    </source>
</evidence>
<evidence type="ECO:0000256" key="2">
    <source>
        <dbReference type="SAM" id="Coils"/>
    </source>
</evidence>
<dbReference type="Gene3D" id="2.40.420.20">
    <property type="match status" value="1"/>
</dbReference>
<protein>
    <submittedName>
        <fullName evidence="7">MexH family multidrug efflux RND transporter periplasmic adaptor subunit</fullName>
    </submittedName>
</protein>
<evidence type="ECO:0000313" key="7">
    <source>
        <dbReference type="EMBL" id="BEQ13746.1"/>
    </source>
</evidence>
<dbReference type="Gene3D" id="2.40.50.100">
    <property type="match status" value="1"/>
</dbReference>
<dbReference type="Pfam" id="PF25989">
    <property type="entry name" value="YknX_C"/>
    <property type="match status" value="1"/>
</dbReference>
<dbReference type="InterPro" id="IPR058637">
    <property type="entry name" value="YknX-like_C"/>
</dbReference>
<dbReference type="KEGG" id="dmp:FAK_08120"/>
<sequence>MPAKNRALSLAALLLCLTLSWVTAGCGREEKKAQVTTPQATVVTLGEITTRRVADVLNQVGTLNSPKMVTIRAELAAPVAQILFQEGAEVKQGQLLVKLDAAKVQADMSNLEQRIRQLKIRLAHQKRNLERNKPLVKDKLVSQMKYDDMETEIALAQAALAQAQADMARQKEMLADTEIRAPFDGVVGSKDLSVGDYLKIGDPVVKVVSLNPLEMEFSVPERYKAGIFTGQEVRISTVAYPGRGFTGKVSFISPVVDTRTRSFKVKALVDNAQRQLNPGMFGRLKVTVAVRENALCAPWASIIQTEKETYIYLAQDGKARKVAVVLGKIGRTWAEVVDPKLTAGDKVILEGKFMVKDGGAVRLAENKAPAASPQAKTGK</sequence>
<gene>
    <name evidence="7" type="ORF">FAK_08120</name>
</gene>
<comment type="similarity">
    <text evidence="1">Belongs to the membrane fusion protein (MFP) (TC 8.A.1) family.</text>
</comment>
<dbReference type="PANTHER" id="PTHR30469:SF15">
    <property type="entry name" value="HLYD FAMILY OF SECRETION PROTEINS"/>
    <property type="match status" value="1"/>
</dbReference>
<dbReference type="EMBL" id="AP028679">
    <property type="protein sequence ID" value="BEQ13746.1"/>
    <property type="molecule type" value="Genomic_DNA"/>
</dbReference>
<keyword evidence="3" id="KW-0732">Signal</keyword>